<dbReference type="AlphaFoldDB" id="A0A1R3GLE1"/>
<name>A0A1R3GLE1_COCAP</name>
<dbReference type="Proteomes" id="UP000188268">
    <property type="component" value="Unassembled WGS sequence"/>
</dbReference>
<reference evidence="1 2" key="1">
    <citation type="submission" date="2013-09" db="EMBL/GenBank/DDBJ databases">
        <title>Corchorus capsularis genome sequencing.</title>
        <authorList>
            <person name="Alam M."/>
            <person name="Haque M.S."/>
            <person name="Islam M.S."/>
            <person name="Emdad E.M."/>
            <person name="Islam M.M."/>
            <person name="Ahmed B."/>
            <person name="Halim A."/>
            <person name="Hossen Q.M.M."/>
            <person name="Hossain M.Z."/>
            <person name="Ahmed R."/>
            <person name="Khan M.M."/>
            <person name="Islam R."/>
            <person name="Rashid M.M."/>
            <person name="Khan S.A."/>
            <person name="Rahman M.S."/>
            <person name="Alam M."/>
        </authorList>
    </citation>
    <scope>NUCLEOTIDE SEQUENCE [LARGE SCALE GENOMIC DNA]</scope>
    <source>
        <strain evidence="2">cv. CVL-1</strain>
        <tissue evidence="1">Whole seedling</tissue>
    </source>
</reference>
<dbReference type="Gramene" id="OMO58925">
    <property type="protein sequence ID" value="OMO58925"/>
    <property type="gene ID" value="CCACVL1_25260"/>
</dbReference>
<organism evidence="1 2">
    <name type="scientific">Corchorus capsularis</name>
    <name type="common">Jute</name>
    <dbReference type="NCBI Taxonomy" id="210143"/>
    <lineage>
        <taxon>Eukaryota</taxon>
        <taxon>Viridiplantae</taxon>
        <taxon>Streptophyta</taxon>
        <taxon>Embryophyta</taxon>
        <taxon>Tracheophyta</taxon>
        <taxon>Spermatophyta</taxon>
        <taxon>Magnoliopsida</taxon>
        <taxon>eudicotyledons</taxon>
        <taxon>Gunneridae</taxon>
        <taxon>Pentapetalae</taxon>
        <taxon>rosids</taxon>
        <taxon>malvids</taxon>
        <taxon>Malvales</taxon>
        <taxon>Malvaceae</taxon>
        <taxon>Grewioideae</taxon>
        <taxon>Apeibeae</taxon>
        <taxon>Corchorus</taxon>
    </lineage>
</organism>
<sequence>MSLDHVWQPLCSIPTTLICLTSKSRTRTPLSHITVTSLLASPPPNTAFKVGNPMVGLEILQVCNKKENTERF</sequence>
<accession>A0A1R3GLE1</accession>
<comment type="caution">
    <text evidence="1">The sequence shown here is derived from an EMBL/GenBank/DDBJ whole genome shotgun (WGS) entry which is preliminary data.</text>
</comment>
<gene>
    <name evidence="1" type="ORF">CCACVL1_25260</name>
</gene>
<protein>
    <submittedName>
        <fullName evidence="1">Uncharacterized protein</fullName>
    </submittedName>
</protein>
<dbReference type="EMBL" id="AWWV01014066">
    <property type="protein sequence ID" value="OMO58925.1"/>
    <property type="molecule type" value="Genomic_DNA"/>
</dbReference>
<evidence type="ECO:0000313" key="2">
    <source>
        <dbReference type="Proteomes" id="UP000188268"/>
    </source>
</evidence>
<proteinExistence type="predicted"/>
<evidence type="ECO:0000313" key="1">
    <source>
        <dbReference type="EMBL" id="OMO58925.1"/>
    </source>
</evidence>
<keyword evidence="2" id="KW-1185">Reference proteome</keyword>